<gene>
    <name evidence="2" type="ORF">EDC30_1112</name>
</gene>
<dbReference type="EMBL" id="SLZQ01000011">
    <property type="protein sequence ID" value="TCS35089.1"/>
    <property type="molecule type" value="Genomic_DNA"/>
</dbReference>
<evidence type="ECO:0000313" key="2">
    <source>
        <dbReference type="EMBL" id="TCS35089.1"/>
    </source>
</evidence>
<keyword evidence="1" id="KW-1133">Transmembrane helix</keyword>
<reference evidence="2 3" key="1">
    <citation type="submission" date="2019-03" db="EMBL/GenBank/DDBJ databases">
        <title>Genomic Encyclopedia of Type Strains, Phase IV (KMG-IV): sequencing the most valuable type-strain genomes for metagenomic binning, comparative biology and taxonomic classification.</title>
        <authorList>
            <person name="Goeker M."/>
        </authorList>
    </citation>
    <scope>NUCLEOTIDE SEQUENCE [LARGE SCALE GENOMIC DNA]</scope>
    <source>
        <strain evidence="2 3">DSM 7445</strain>
    </source>
</reference>
<proteinExistence type="predicted"/>
<organism evidence="2 3">
    <name type="scientific">Paucimonas lemoignei</name>
    <name type="common">Pseudomonas lemoignei</name>
    <dbReference type="NCBI Taxonomy" id="29443"/>
    <lineage>
        <taxon>Bacteria</taxon>
        <taxon>Pseudomonadati</taxon>
        <taxon>Pseudomonadota</taxon>
        <taxon>Betaproteobacteria</taxon>
        <taxon>Burkholderiales</taxon>
        <taxon>Burkholderiaceae</taxon>
        <taxon>Paucimonas</taxon>
    </lineage>
</organism>
<evidence type="ECO:0000256" key="1">
    <source>
        <dbReference type="SAM" id="Phobius"/>
    </source>
</evidence>
<dbReference type="AlphaFoldDB" id="A0A4R3HTF0"/>
<comment type="caution">
    <text evidence="2">The sequence shown here is derived from an EMBL/GenBank/DDBJ whole genome shotgun (WGS) entry which is preliminary data.</text>
</comment>
<accession>A0A4R3HTF0</accession>
<keyword evidence="1" id="KW-0472">Membrane</keyword>
<keyword evidence="3" id="KW-1185">Reference proteome</keyword>
<evidence type="ECO:0000313" key="3">
    <source>
        <dbReference type="Proteomes" id="UP000295382"/>
    </source>
</evidence>
<protein>
    <submittedName>
        <fullName evidence="2">Uncharacterized protein</fullName>
    </submittedName>
</protein>
<dbReference type="RefSeq" id="WP_132259677.1">
    <property type="nucleotide sequence ID" value="NZ_SLZQ01000011.1"/>
</dbReference>
<keyword evidence="1" id="KW-0812">Transmembrane</keyword>
<name>A0A4R3HTF0_PAULE</name>
<feature type="transmembrane region" description="Helical" evidence="1">
    <location>
        <begin position="20"/>
        <end position="42"/>
    </location>
</feature>
<dbReference type="Proteomes" id="UP000295382">
    <property type="component" value="Unassembled WGS sequence"/>
</dbReference>
<sequence length="227" mass="25342">MPHSIRKKNITNDDQVLSRFSFRLIIVTLTVWLIVGSVVIYLRDISIWLGVWDRFSINEINYSKYIDNRESAEIFEGQLIRTRQGYRNGALIVGPTTLYSRELIPVDSSSAYMMNFDVSAVSNGANGKTGSYIFAGIVPFDKNKNQISNPRTHLYGVAWSVPVKMADGIRNFRGIFSPNGDGLTLLPADTAYIKLAIDVNYGDPTAAVIVSNIKFERSIRGPVGEKK</sequence>